<dbReference type="AlphaFoldDB" id="A0A6A4X5R9"/>
<proteinExistence type="predicted"/>
<feature type="signal peptide" evidence="2">
    <location>
        <begin position="1"/>
        <end position="29"/>
    </location>
</feature>
<feature type="chain" id="PRO_5025490465" description="SEFIR domain-containing protein" evidence="2">
    <location>
        <begin position="30"/>
        <end position="490"/>
    </location>
</feature>
<evidence type="ECO:0000313" key="3">
    <source>
        <dbReference type="EMBL" id="KAF0311374.1"/>
    </source>
</evidence>
<protein>
    <recommendedName>
        <fullName evidence="5">SEFIR domain-containing protein</fullName>
    </recommendedName>
</protein>
<accession>A0A6A4X5R9</accession>
<gene>
    <name evidence="3" type="ORF">FJT64_017771</name>
</gene>
<evidence type="ECO:0000313" key="4">
    <source>
        <dbReference type="Proteomes" id="UP000440578"/>
    </source>
</evidence>
<feature type="transmembrane region" description="Helical" evidence="1">
    <location>
        <begin position="269"/>
        <end position="289"/>
    </location>
</feature>
<dbReference type="EMBL" id="VIIS01000241">
    <property type="protein sequence ID" value="KAF0311374.1"/>
    <property type="molecule type" value="Genomic_DNA"/>
</dbReference>
<reference evidence="3 4" key="1">
    <citation type="submission" date="2019-07" db="EMBL/GenBank/DDBJ databases">
        <title>Draft genome assembly of a fouling barnacle, Amphibalanus amphitrite (Darwin, 1854): The first reference genome for Thecostraca.</title>
        <authorList>
            <person name="Kim W."/>
        </authorList>
    </citation>
    <scope>NUCLEOTIDE SEQUENCE [LARGE SCALE GENOMIC DNA]</scope>
    <source>
        <strain evidence="3">SNU_AA5</strain>
        <tissue evidence="3">Soma without cirri and trophi</tissue>
    </source>
</reference>
<sequence>MAGAAPVSDSCRRLPPLLLLLLLLPAGRAAAVVTADTRCIRLLNSTNENGHRRSNVLVNDTCGCDRLSLFVMLNSSGMPIDCGQNGSWHDAKQTAPVSDGVAVFRTVVAGCFEARCTCANGSHCRKYWHFDGLDYYDYNLEISAVQLAGRPPRLDVHLKPDKNATQFYFPRLEVRLYRCPEERDKACGHHRVAGPLVADAAPDVRVELNGSREPLTPGRYRLEVLPSDSWVCQGSNNGCKRIVLPVRLSDTPIDAGAVLPAAGDDRMKALYAVVGVTLAVIAAGLVFVWRECTAVRPGQRAPFSAKTAAPSGAQVLLVHLWAGQRLAQLKSDLRDAGLQVSDFQERKLASLLRAVPVADVLTSERLRHAKIVFLCSERALQLEQGPATALGGGGAENGTSTTGGGFSASSRLVGHEATFSAVLHCVRNSALAQDYRRVFVVLPEGGGGGDEASPAALVPGCRFRWPADGPELIRQLGLSPTETDCDHRVV</sequence>
<keyword evidence="1" id="KW-1133">Transmembrane helix</keyword>
<name>A0A6A4X5R9_AMPAM</name>
<comment type="caution">
    <text evidence="3">The sequence shown here is derived from an EMBL/GenBank/DDBJ whole genome shotgun (WGS) entry which is preliminary data.</text>
</comment>
<evidence type="ECO:0000256" key="2">
    <source>
        <dbReference type="SAM" id="SignalP"/>
    </source>
</evidence>
<organism evidence="3 4">
    <name type="scientific">Amphibalanus amphitrite</name>
    <name type="common">Striped barnacle</name>
    <name type="synonym">Balanus amphitrite</name>
    <dbReference type="NCBI Taxonomy" id="1232801"/>
    <lineage>
        <taxon>Eukaryota</taxon>
        <taxon>Metazoa</taxon>
        <taxon>Ecdysozoa</taxon>
        <taxon>Arthropoda</taxon>
        <taxon>Crustacea</taxon>
        <taxon>Multicrustacea</taxon>
        <taxon>Cirripedia</taxon>
        <taxon>Thoracica</taxon>
        <taxon>Thoracicalcarea</taxon>
        <taxon>Balanomorpha</taxon>
        <taxon>Balanoidea</taxon>
        <taxon>Balanidae</taxon>
        <taxon>Amphibalaninae</taxon>
        <taxon>Amphibalanus</taxon>
    </lineage>
</organism>
<keyword evidence="1" id="KW-0812">Transmembrane</keyword>
<evidence type="ECO:0008006" key="5">
    <source>
        <dbReference type="Google" id="ProtNLM"/>
    </source>
</evidence>
<keyword evidence="2" id="KW-0732">Signal</keyword>
<keyword evidence="4" id="KW-1185">Reference proteome</keyword>
<keyword evidence="1" id="KW-0472">Membrane</keyword>
<evidence type="ECO:0000256" key="1">
    <source>
        <dbReference type="SAM" id="Phobius"/>
    </source>
</evidence>
<dbReference type="Proteomes" id="UP000440578">
    <property type="component" value="Unassembled WGS sequence"/>
</dbReference>